<dbReference type="Pfam" id="PF13419">
    <property type="entry name" value="HAD_2"/>
    <property type="match status" value="1"/>
</dbReference>
<proteinExistence type="predicted"/>
<dbReference type="EMBL" id="DVMR01000002">
    <property type="protein sequence ID" value="HIU42693.1"/>
    <property type="molecule type" value="Genomic_DNA"/>
</dbReference>
<comment type="caution">
    <text evidence="1">The sequence shown here is derived from an EMBL/GenBank/DDBJ whole genome shotgun (WGS) entry which is preliminary data.</text>
</comment>
<dbReference type="SUPFAM" id="SSF56784">
    <property type="entry name" value="HAD-like"/>
    <property type="match status" value="1"/>
</dbReference>
<sequence>MKADSIIFDLDGTLWDSTQAVTATWNAVMRQHCPGARAEITRQEILGCMGMLLPDIGRKLFPAQPPAVQQAMVQQVCRDELTLLEKTGGILYPRLEETLRLLHEQFALLIVSNCQAGYIECFLKAHRLERWFCDFENPDRTGQPKAGNIEIVVRRNGLRAPVYVGDTALDGQSARQAGVPFIHARYGFGQSDDFDAVIDSIDQLPGILEPAGR</sequence>
<keyword evidence="1" id="KW-0378">Hydrolase</keyword>
<dbReference type="PANTHER" id="PTHR43434">
    <property type="entry name" value="PHOSPHOGLYCOLATE PHOSPHATASE"/>
    <property type="match status" value="1"/>
</dbReference>
<dbReference type="Proteomes" id="UP000824073">
    <property type="component" value="Unassembled WGS sequence"/>
</dbReference>
<dbReference type="PANTHER" id="PTHR43434:SF1">
    <property type="entry name" value="PHOSPHOGLYCOLATE PHOSPHATASE"/>
    <property type="match status" value="1"/>
</dbReference>
<dbReference type="Gene3D" id="1.10.150.240">
    <property type="entry name" value="Putative phosphatase, domain 2"/>
    <property type="match status" value="1"/>
</dbReference>
<dbReference type="GO" id="GO:0006281">
    <property type="term" value="P:DNA repair"/>
    <property type="evidence" value="ECO:0007669"/>
    <property type="project" value="TreeGrafter"/>
</dbReference>
<protein>
    <submittedName>
        <fullName evidence="1">HAD family hydrolase</fullName>
    </submittedName>
</protein>
<gene>
    <name evidence="1" type="ORF">IAB67_00160</name>
</gene>
<dbReference type="Gene3D" id="3.40.50.1000">
    <property type="entry name" value="HAD superfamily/HAD-like"/>
    <property type="match status" value="1"/>
</dbReference>
<reference evidence="1" key="2">
    <citation type="journal article" date="2021" name="PeerJ">
        <title>Extensive microbial diversity within the chicken gut microbiome revealed by metagenomics and culture.</title>
        <authorList>
            <person name="Gilroy R."/>
            <person name="Ravi A."/>
            <person name="Getino M."/>
            <person name="Pursley I."/>
            <person name="Horton D.L."/>
            <person name="Alikhan N.F."/>
            <person name="Baker D."/>
            <person name="Gharbi K."/>
            <person name="Hall N."/>
            <person name="Watson M."/>
            <person name="Adriaenssens E.M."/>
            <person name="Foster-Nyarko E."/>
            <person name="Jarju S."/>
            <person name="Secka A."/>
            <person name="Antonio M."/>
            <person name="Oren A."/>
            <person name="Chaudhuri R.R."/>
            <person name="La Ragione R."/>
            <person name="Hildebrand F."/>
            <person name="Pallen M.J."/>
        </authorList>
    </citation>
    <scope>NUCLEOTIDE SEQUENCE</scope>
    <source>
        <strain evidence="1">CHK191-8634</strain>
    </source>
</reference>
<name>A0A9D1ISU9_9CLOT</name>
<dbReference type="InterPro" id="IPR023214">
    <property type="entry name" value="HAD_sf"/>
</dbReference>
<evidence type="ECO:0000313" key="2">
    <source>
        <dbReference type="Proteomes" id="UP000824073"/>
    </source>
</evidence>
<organism evidence="1 2">
    <name type="scientific">Candidatus Ventrousia excrementavium</name>
    <dbReference type="NCBI Taxonomy" id="2840961"/>
    <lineage>
        <taxon>Bacteria</taxon>
        <taxon>Bacillati</taxon>
        <taxon>Bacillota</taxon>
        <taxon>Clostridia</taxon>
        <taxon>Eubacteriales</taxon>
        <taxon>Clostridiaceae</taxon>
        <taxon>Clostridiaceae incertae sedis</taxon>
        <taxon>Candidatus Ventrousia</taxon>
    </lineage>
</organism>
<dbReference type="InterPro" id="IPR041492">
    <property type="entry name" value="HAD_2"/>
</dbReference>
<dbReference type="InterPro" id="IPR023198">
    <property type="entry name" value="PGP-like_dom2"/>
</dbReference>
<dbReference type="InterPro" id="IPR036412">
    <property type="entry name" value="HAD-like_sf"/>
</dbReference>
<dbReference type="GO" id="GO:0008967">
    <property type="term" value="F:phosphoglycolate phosphatase activity"/>
    <property type="evidence" value="ECO:0007669"/>
    <property type="project" value="TreeGrafter"/>
</dbReference>
<accession>A0A9D1ISU9</accession>
<reference evidence="1" key="1">
    <citation type="submission" date="2020-10" db="EMBL/GenBank/DDBJ databases">
        <authorList>
            <person name="Gilroy R."/>
        </authorList>
    </citation>
    <scope>NUCLEOTIDE SEQUENCE</scope>
    <source>
        <strain evidence="1">CHK191-8634</strain>
    </source>
</reference>
<evidence type="ECO:0000313" key="1">
    <source>
        <dbReference type="EMBL" id="HIU42693.1"/>
    </source>
</evidence>
<dbReference type="AlphaFoldDB" id="A0A9D1ISU9"/>
<dbReference type="InterPro" id="IPR050155">
    <property type="entry name" value="HAD-like_hydrolase_sf"/>
</dbReference>